<protein>
    <submittedName>
        <fullName evidence="2">Uncharacterized protein</fullName>
    </submittedName>
</protein>
<dbReference type="AlphaFoldDB" id="A0A1E1J3S8"/>
<feature type="compositionally biased region" description="Basic and acidic residues" evidence="1">
    <location>
        <begin position="414"/>
        <end position="424"/>
    </location>
</feature>
<sequence length="586" mass="63607">MKSPTKDGRLSKGESPTFGHAAGGMPHSLMAELTPRPPSPYKLKQHRQYEGNHSSVTAALMRGRRNIRVAATSISPVAVSPPKLSGAAKSAEASLVFSAHSLIIPGASNRDAAETNTEDEAIFEDFFRATQRHYYVSAEESIRSHLLAGEEVAFTNLIIEALQARAELLAGDEASELVIRAARERAEQRRVMMEEIEKEVALRMHDQRTAELLAIEFEALLPAHAAGCERIRCEETTDLSELFRWEKEYRPLGAGCFIKAPEVDRRLTSARRRTSKPPFPGSRLPLVRGSGRALSVRSSREYLAQLRQKSASSRFSGAALCPLATTTTGAAATPGSLLDGTLLATDEALFEEEGRARLQAERNRRHAELCEQRQVKDLQKAAADARECVLAEESTCWMQITRLIVDGIYAAQEETRNREKREAVEGAAAAQRATQKQAVKERLLRQRGLSVPKSNEGEGDVASVERQVTRASTEEGAHLPKQQAAAPDSATLAQPRRGSSTSTVPDAFSPTSASLVNHSSGALPESENTPGEACVVVGHDLAHLRLIAGEITDQNACKELTALTKRETETELGGEVEGEVGLCGGR</sequence>
<accession>A0A1E1J3S8</accession>
<name>A0A1E1J3S8_LEIGU</name>
<reference evidence="2" key="1">
    <citation type="submission" date="2012-08" db="EMBL/GenBank/DDBJ databases">
        <title>Comparative genomics of metastatic and non-metastatic Leishmania guyanensis provides insights into polygenic factors involved in Leishmania RNA virus infection.</title>
        <authorList>
            <person name="Smith D."/>
            <person name="Hertz-Fowler C."/>
            <person name="Martin R."/>
            <person name="Dickens N."/>
            <person name="Fasel N."/>
            <person name="Falquet L."/>
            <person name="Beverley S."/>
            <person name="Zangger H."/>
            <person name="Calderon-Copete S."/>
            <person name="Mottram J."/>
            <person name="Xenarios I."/>
        </authorList>
    </citation>
    <scope>NUCLEOTIDE SEQUENCE</scope>
    <source>
        <strain evidence="2">MHOM/BR/75/M4147/SSU:IR2SAT-LUC</strain>
    </source>
</reference>
<organism evidence="2">
    <name type="scientific">Leishmania guyanensis</name>
    <dbReference type="NCBI Taxonomy" id="5670"/>
    <lineage>
        <taxon>Eukaryota</taxon>
        <taxon>Discoba</taxon>
        <taxon>Euglenozoa</taxon>
        <taxon>Kinetoplastea</taxon>
        <taxon>Metakinetoplastina</taxon>
        <taxon>Trypanosomatida</taxon>
        <taxon>Trypanosomatidae</taxon>
        <taxon>Leishmaniinae</taxon>
        <taxon>Leishmania</taxon>
        <taxon>Leishmania guyanensis species complex</taxon>
    </lineage>
</organism>
<feature type="compositionally biased region" description="Polar residues" evidence="1">
    <location>
        <begin position="497"/>
        <end position="520"/>
    </location>
</feature>
<gene>
    <name evidence="2" type="primary">LgM4147LRVhigh.32.01870.00130</name>
    <name evidence="2" type="ORF">BN36_3257370</name>
</gene>
<dbReference type="EMBL" id="CALQ01001524">
    <property type="protein sequence ID" value="CCM18249.1"/>
    <property type="molecule type" value="Genomic_DNA"/>
</dbReference>
<feature type="region of interest" description="Disordered" evidence="1">
    <location>
        <begin position="414"/>
        <end position="529"/>
    </location>
</feature>
<proteinExistence type="predicted"/>
<evidence type="ECO:0000256" key="1">
    <source>
        <dbReference type="SAM" id="MobiDB-lite"/>
    </source>
</evidence>
<feature type="region of interest" description="Disordered" evidence="1">
    <location>
        <begin position="1"/>
        <end position="29"/>
    </location>
</feature>
<feature type="compositionally biased region" description="Low complexity" evidence="1">
    <location>
        <begin position="425"/>
        <end position="437"/>
    </location>
</feature>
<evidence type="ECO:0000313" key="2">
    <source>
        <dbReference type="EMBL" id="CCM18249.1"/>
    </source>
</evidence>
<feature type="compositionally biased region" description="Basic and acidic residues" evidence="1">
    <location>
        <begin position="1"/>
        <end position="12"/>
    </location>
</feature>